<dbReference type="NCBIfam" id="NF040570">
    <property type="entry name" value="guided_TnpB"/>
    <property type="match status" value="1"/>
</dbReference>
<keyword evidence="5" id="KW-0862">Zinc</keyword>
<dbReference type="InterPro" id="IPR010095">
    <property type="entry name" value="Cas12f1-like_TNB"/>
</dbReference>
<evidence type="ECO:0000256" key="3">
    <source>
        <dbReference type="ARBA" id="ARBA00022578"/>
    </source>
</evidence>
<evidence type="ECO:0000259" key="10">
    <source>
        <dbReference type="Pfam" id="PF12323"/>
    </source>
</evidence>
<evidence type="ECO:0000256" key="4">
    <source>
        <dbReference type="ARBA" id="ARBA00022723"/>
    </source>
</evidence>
<evidence type="ECO:0000256" key="5">
    <source>
        <dbReference type="ARBA" id="ARBA00022833"/>
    </source>
</evidence>
<dbReference type="PANTHER" id="PTHR30405">
    <property type="entry name" value="TRANSPOSASE"/>
    <property type="match status" value="1"/>
</dbReference>
<reference evidence="12" key="2">
    <citation type="submission" date="2021-04" db="EMBL/GenBank/DDBJ databases">
        <title>Complete Genome and methylome analysis of Thiothrix fructosivorans ATCC 49748.</title>
        <authorList>
            <person name="Fomenkov A."/>
            <person name="Sun L."/>
            <person name="Vincze T."/>
            <person name="Grabovich M.Y."/>
            <person name="Roberts R.J."/>
        </authorList>
    </citation>
    <scope>NUCLEOTIDE SEQUENCE</scope>
    <source>
        <strain evidence="12">ATCC 49748</strain>
    </source>
</reference>
<sequence length="383" mass="43423">MQTKRAYKFRFYPDQQQEKLLAQTFGCVRYAYNSILRYRTDAYDQTQEKIGYMGANARLTAIKKLPESLFLNDVSSVPLQQCLRNQQTAFKNFFEGRAKYPVFKSKKHRQSAEFTYRAFTFKNGELKLAKCDQPLAIKWSQTLPSDPTTITVSKDQAGRYFVSCLCEFDSTLLPVTDNKVGIDVGIKDLFVTSDGFKSGNPRHTAEYATKLTKYQRRLAKKKLGSKNRLKAKRKVARIHAKIADCRSDNLHKLSRKLINENQVVCAENLAVKNMIKNPTLAKHIADASWGEFTRQLAYKANWAGRTYVEIGRFFPSSKRCSCCGFVKDQLPLDVRSWECPECKVIHDRDVNAARNILAAGLAVLAFGENVSGNGISVSLSCSR</sequence>
<reference evidence="11 13" key="1">
    <citation type="submission" date="2021-03" db="EMBL/GenBank/DDBJ databases">
        <title>Draft genome and methylome analysis of Thiotrix fructosivoruns ATCC 49748.</title>
        <authorList>
            <person name="Fomenkov A."/>
            <person name="Grabovich M.Y."/>
            <person name="Roberts R.J."/>
        </authorList>
    </citation>
    <scope>NUCLEOTIDE SEQUENCE [LARGE SCALE GENOMIC DNA]</scope>
    <source>
        <strain evidence="11 13">ATCC 49748</strain>
    </source>
</reference>
<dbReference type="EMBL" id="JAFMPM010000006">
    <property type="protein sequence ID" value="MBO0613026.1"/>
    <property type="molecule type" value="Genomic_DNA"/>
</dbReference>
<keyword evidence="6" id="KW-0238">DNA-binding</keyword>
<evidence type="ECO:0000256" key="1">
    <source>
        <dbReference type="ARBA" id="ARBA00008761"/>
    </source>
</evidence>
<keyword evidence="4" id="KW-0479">Metal-binding</keyword>
<evidence type="ECO:0000313" key="13">
    <source>
        <dbReference type="Proteomes" id="UP000664466"/>
    </source>
</evidence>
<keyword evidence="13" id="KW-1185">Reference proteome</keyword>
<dbReference type="InterPro" id="IPR001959">
    <property type="entry name" value="Transposase"/>
</dbReference>
<comment type="similarity">
    <text evidence="2">In the N-terminal section; belongs to the transposase 2 family.</text>
</comment>
<protein>
    <submittedName>
        <fullName evidence="12">Transposase</fullName>
    </submittedName>
</protein>
<dbReference type="Proteomes" id="UP000664466">
    <property type="component" value="Unassembled WGS sequence"/>
</dbReference>
<dbReference type="AlphaFoldDB" id="A0A8B0SJL3"/>
<dbReference type="Pfam" id="PF07282">
    <property type="entry name" value="Cas12f1-like_TNB"/>
    <property type="match status" value="1"/>
</dbReference>
<feature type="domain" description="Probable transposase IS891/IS1136/IS1341" evidence="8">
    <location>
        <begin position="175"/>
        <end position="276"/>
    </location>
</feature>
<evidence type="ECO:0000256" key="7">
    <source>
        <dbReference type="ARBA" id="ARBA00023172"/>
    </source>
</evidence>
<feature type="domain" description="Cas12f1-like TNB" evidence="9">
    <location>
        <begin position="289"/>
        <end position="356"/>
    </location>
</feature>
<dbReference type="PANTHER" id="PTHR30405:SF25">
    <property type="entry name" value="RNA-GUIDED DNA ENDONUCLEASE INSQ-RELATED"/>
    <property type="match status" value="1"/>
</dbReference>
<dbReference type="EMBL" id="CP072748">
    <property type="protein sequence ID" value="QTX11526.1"/>
    <property type="molecule type" value="Genomic_DNA"/>
</dbReference>
<keyword evidence="3" id="KW-0815">Transposition</keyword>
<evidence type="ECO:0000256" key="6">
    <source>
        <dbReference type="ARBA" id="ARBA00023125"/>
    </source>
</evidence>
<evidence type="ECO:0000313" key="11">
    <source>
        <dbReference type="EMBL" id="MBO0613026.1"/>
    </source>
</evidence>
<proteinExistence type="inferred from homology"/>
<dbReference type="GO" id="GO:0046872">
    <property type="term" value="F:metal ion binding"/>
    <property type="evidence" value="ECO:0007669"/>
    <property type="project" value="UniProtKB-KW"/>
</dbReference>
<comment type="similarity">
    <text evidence="1">In the C-terminal section; belongs to the transposase 35 family.</text>
</comment>
<organism evidence="12">
    <name type="scientific">Thiothrix fructosivorans</name>
    <dbReference type="NCBI Taxonomy" id="111770"/>
    <lineage>
        <taxon>Bacteria</taxon>
        <taxon>Pseudomonadati</taxon>
        <taxon>Pseudomonadota</taxon>
        <taxon>Gammaproteobacteria</taxon>
        <taxon>Thiotrichales</taxon>
        <taxon>Thiotrichaceae</taxon>
        <taxon>Thiothrix</taxon>
    </lineage>
</organism>
<dbReference type="GO" id="GO:0003677">
    <property type="term" value="F:DNA binding"/>
    <property type="evidence" value="ECO:0007669"/>
    <property type="project" value="UniProtKB-KW"/>
</dbReference>
<accession>A0A8B0SJL3</accession>
<keyword evidence="7" id="KW-0233">DNA recombination</keyword>
<evidence type="ECO:0000313" key="12">
    <source>
        <dbReference type="EMBL" id="QTX11526.1"/>
    </source>
</evidence>
<evidence type="ECO:0000259" key="8">
    <source>
        <dbReference type="Pfam" id="PF01385"/>
    </source>
</evidence>
<dbReference type="InterPro" id="IPR021027">
    <property type="entry name" value="Transposase_put_HTH"/>
</dbReference>
<evidence type="ECO:0000259" key="9">
    <source>
        <dbReference type="Pfam" id="PF07282"/>
    </source>
</evidence>
<name>A0A8B0SJL3_9GAMM</name>
<dbReference type="GO" id="GO:0006310">
    <property type="term" value="P:DNA recombination"/>
    <property type="evidence" value="ECO:0007669"/>
    <property type="project" value="UniProtKB-KW"/>
</dbReference>
<dbReference type="Pfam" id="PF12323">
    <property type="entry name" value="HTH_OrfB_IS605"/>
    <property type="match status" value="1"/>
</dbReference>
<dbReference type="NCBIfam" id="TIGR01766">
    <property type="entry name" value="IS200/IS605 family accessory protein TnpB-like domain"/>
    <property type="match status" value="1"/>
</dbReference>
<dbReference type="RefSeq" id="WP_207250762.1">
    <property type="nucleotide sequence ID" value="NZ_JAFMPM010000006.1"/>
</dbReference>
<gene>
    <name evidence="12" type="ORF">J1836_004020</name>
    <name evidence="11" type="ORF">J1836_08805</name>
</gene>
<dbReference type="Pfam" id="PF01385">
    <property type="entry name" value="OrfB_IS605"/>
    <property type="match status" value="1"/>
</dbReference>
<feature type="domain" description="Transposase putative helix-turn-helix" evidence="10">
    <location>
        <begin position="1"/>
        <end position="47"/>
    </location>
</feature>
<dbReference type="InterPro" id="IPR051399">
    <property type="entry name" value="RNA-guided_DNA_endo/Transpos"/>
</dbReference>
<evidence type="ECO:0000256" key="2">
    <source>
        <dbReference type="ARBA" id="ARBA00011044"/>
    </source>
</evidence>
<dbReference type="GO" id="GO:0032196">
    <property type="term" value="P:transposition"/>
    <property type="evidence" value="ECO:0007669"/>
    <property type="project" value="UniProtKB-KW"/>
</dbReference>